<evidence type="ECO:0000313" key="1">
    <source>
        <dbReference type="EMBL" id="MBX54545.1"/>
    </source>
</evidence>
<dbReference type="EMBL" id="GGEC01074061">
    <property type="protein sequence ID" value="MBX54545.1"/>
    <property type="molecule type" value="Transcribed_RNA"/>
</dbReference>
<protein>
    <submittedName>
        <fullName evidence="1">Uncharacterized protein</fullName>
    </submittedName>
</protein>
<reference evidence="1" key="1">
    <citation type="submission" date="2018-02" db="EMBL/GenBank/DDBJ databases">
        <title>Rhizophora mucronata_Transcriptome.</title>
        <authorList>
            <person name="Meera S.P."/>
            <person name="Sreeshan A."/>
            <person name="Augustine A."/>
        </authorList>
    </citation>
    <scope>NUCLEOTIDE SEQUENCE</scope>
    <source>
        <tissue evidence="1">Leaf</tissue>
    </source>
</reference>
<name>A0A2P2PIH3_RHIMU</name>
<proteinExistence type="predicted"/>
<organism evidence="1">
    <name type="scientific">Rhizophora mucronata</name>
    <name type="common">Asiatic mangrove</name>
    <dbReference type="NCBI Taxonomy" id="61149"/>
    <lineage>
        <taxon>Eukaryota</taxon>
        <taxon>Viridiplantae</taxon>
        <taxon>Streptophyta</taxon>
        <taxon>Embryophyta</taxon>
        <taxon>Tracheophyta</taxon>
        <taxon>Spermatophyta</taxon>
        <taxon>Magnoliopsida</taxon>
        <taxon>eudicotyledons</taxon>
        <taxon>Gunneridae</taxon>
        <taxon>Pentapetalae</taxon>
        <taxon>rosids</taxon>
        <taxon>fabids</taxon>
        <taxon>Malpighiales</taxon>
        <taxon>Rhizophoraceae</taxon>
        <taxon>Rhizophora</taxon>
    </lineage>
</organism>
<sequence>MKINPDYCPFGSRPYLLLGLKYCCFLGTQSSLIFPCF</sequence>
<dbReference type="AlphaFoldDB" id="A0A2P2PIH3"/>
<accession>A0A2P2PIH3</accession>